<dbReference type="AlphaFoldDB" id="E6QH48"/>
<gene>
    <name evidence="2" type="ORF">CARN5_3195</name>
</gene>
<evidence type="ECO:0000313" key="2">
    <source>
        <dbReference type="EMBL" id="CBI06562.1"/>
    </source>
</evidence>
<name>E6QH48_9ZZZZ</name>
<comment type="caution">
    <text evidence="2">The sequence shown here is derived from an EMBL/GenBank/DDBJ whole genome shotgun (WGS) entry which is preliminary data.</text>
</comment>
<feature type="transmembrane region" description="Helical" evidence="1">
    <location>
        <begin position="12"/>
        <end position="29"/>
    </location>
</feature>
<organism evidence="2">
    <name type="scientific">mine drainage metagenome</name>
    <dbReference type="NCBI Taxonomy" id="410659"/>
    <lineage>
        <taxon>unclassified sequences</taxon>
        <taxon>metagenomes</taxon>
        <taxon>ecological metagenomes</taxon>
    </lineage>
</organism>
<accession>E6QH48</accession>
<protein>
    <submittedName>
        <fullName evidence="2">Uncharacterized protein</fullName>
    </submittedName>
</protein>
<evidence type="ECO:0000256" key="1">
    <source>
        <dbReference type="SAM" id="Phobius"/>
    </source>
</evidence>
<reference evidence="2" key="1">
    <citation type="submission" date="2009-10" db="EMBL/GenBank/DDBJ databases">
        <title>Diversity of trophic interactions inside an arsenic-rich microbial ecosystem.</title>
        <authorList>
            <person name="Bertin P.N."/>
            <person name="Heinrich-Salmeron A."/>
            <person name="Pelletier E."/>
            <person name="Goulhen-Chollet F."/>
            <person name="Arsene-Ploetze F."/>
            <person name="Gallien S."/>
            <person name="Calteau A."/>
            <person name="Vallenet D."/>
            <person name="Casiot C."/>
            <person name="Chane-Woon-Ming B."/>
            <person name="Giloteaux L."/>
            <person name="Barakat M."/>
            <person name="Bonnefoy V."/>
            <person name="Bruneel O."/>
            <person name="Chandler M."/>
            <person name="Cleiss J."/>
            <person name="Duran R."/>
            <person name="Elbaz-Poulichet F."/>
            <person name="Fonknechten N."/>
            <person name="Lauga B."/>
            <person name="Mornico D."/>
            <person name="Ortet P."/>
            <person name="Schaeffer C."/>
            <person name="Siguier P."/>
            <person name="Alexander Thil Smith A."/>
            <person name="Van Dorsselaer A."/>
            <person name="Weissenbach J."/>
            <person name="Medigue C."/>
            <person name="Le Paslier D."/>
        </authorList>
    </citation>
    <scope>NUCLEOTIDE SEQUENCE</scope>
</reference>
<proteinExistence type="predicted"/>
<sequence length="31" mass="3572">MRRVLSGVPTRIGWHAAHITLFFLYNMILSA</sequence>
<keyword evidence="1" id="KW-0472">Membrane</keyword>
<dbReference type="EMBL" id="CABP01000189">
    <property type="protein sequence ID" value="CBI06562.1"/>
    <property type="molecule type" value="Genomic_DNA"/>
</dbReference>
<keyword evidence="1" id="KW-1133">Transmembrane helix</keyword>
<keyword evidence="1" id="KW-0812">Transmembrane</keyword>